<protein>
    <recommendedName>
        <fullName evidence="16">Adenosylcobinamide kinase</fullName>
        <ecNumber evidence="8">2.7.1.156</ecNumber>
        <ecNumber evidence="9">2.7.7.62</ecNumber>
    </recommendedName>
    <alternativeName>
        <fullName evidence="17">Adenosylcobinamide-phosphate guanylyltransferase</fullName>
    </alternativeName>
</protein>
<evidence type="ECO:0000256" key="8">
    <source>
        <dbReference type="ARBA" id="ARBA00012016"/>
    </source>
</evidence>
<evidence type="ECO:0000256" key="12">
    <source>
        <dbReference type="ARBA" id="ARBA00022741"/>
    </source>
</evidence>
<comment type="pathway">
    <text evidence="6">Cofactor biosynthesis; adenosylcobalamin biosynthesis; adenosylcobalamin from cob(II)yrinate a,c-diamide: step 5/7.</text>
</comment>
<evidence type="ECO:0000256" key="14">
    <source>
        <dbReference type="ARBA" id="ARBA00022840"/>
    </source>
</evidence>
<dbReference type="GO" id="GO:0005524">
    <property type="term" value="F:ATP binding"/>
    <property type="evidence" value="ECO:0007669"/>
    <property type="project" value="UniProtKB-KW"/>
</dbReference>
<dbReference type="Gene3D" id="3.40.50.300">
    <property type="entry name" value="P-loop containing nucleotide triphosphate hydrolases"/>
    <property type="match status" value="1"/>
</dbReference>
<evidence type="ECO:0000256" key="6">
    <source>
        <dbReference type="ARBA" id="ARBA00005159"/>
    </source>
</evidence>
<dbReference type="GO" id="GO:0043752">
    <property type="term" value="F:adenosylcobinamide kinase activity"/>
    <property type="evidence" value="ECO:0007669"/>
    <property type="project" value="UniProtKB-EC"/>
</dbReference>
<comment type="function">
    <text evidence="4">Catalyzes ATP-dependent phosphorylation of adenosylcobinamide and addition of GMP to adenosylcobinamide phosphate.</text>
</comment>
<name>A0AB73TAU5_9FIRM</name>
<feature type="active site" description="GMP-histidine intermediate" evidence="18">
    <location>
        <position position="49"/>
    </location>
</feature>
<comment type="catalytic activity">
    <reaction evidence="3">
        <text>adenosylcob(III)inamide + GTP = adenosylcob(III)inamide phosphate + GDP + H(+)</text>
        <dbReference type="Rhea" id="RHEA:15765"/>
        <dbReference type="ChEBI" id="CHEBI:2480"/>
        <dbReference type="ChEBI" id="CHEBI:15378"/>
        <dbReference type="ChEBI" id="CHEBI:37565"/>
        <dbReference type="ChEBI" id="CHEBI:58189"/>
        <dbReference type="ChEBI" id="CHEBI:58502"/>
        <dbReference type="EC" id="2.7.1.156"/>
    </reaction>
</comment>
<dbReference type="GO" id="GO:0005525">
    <property type="term" value="F:GTP binding"/>
    <property type="evidence" value="ECO:0007669"/>
    <property type="project" value="UniProtKB-KW"/>
</dbReference>
<dbReference type="EC" id="2.7.1.156" evidence="8"/>
<keyword evidence="12 19" id="KW-0547">Nucleotide-binding</keyword>
<evidence type="ECO:0000256" key="1">
    <source>
        <dbReference type="ARBA" id="ARBA00000312"/>
    </source>
</evidence>
<dbReference type="Proteomes" id="UP000245412">
    <property type="component" value="Unassembled WGS sequence"/>
</dbReference>
<organism evidence="20 21">
    <name type="scientific">Murimonas intestini</name>
    <dbReference type="NCBI Taxonomy" id="1337051"/>
    <lineage>
        <taxon>Bacteria</taxon>
        <taxon>Bacillati</taxon>
        <taxon>Bacillota</taxon>
        <taxon>Clostridia</taxon>
        <taxon>Lachnospirales</taxon>
        <taxon>Lachnospiraceae</taxon>
        <taxon>Murimonas</taxon>
    </lineage>
</organism>
<evidence type="ECO:0000256" key="13">
    <source>
        <dbReference type="ARBA" id="ARBA00022777"/>
    </source>
</evidence>
<dbReference type="PANTHER" id="PTHR34848:SF1">
    <property type="entry name" value="BIFUNCTIONAL ADENOSYLCOBALAMIN BIOSYNTHESIS PROTEIN COBU"/>
    <property type="match status" value="1"/>
</dbReference>
<dbReference type="GO" id="GO:0009236">
    <property type="term" value="P:cobalamin biosynthetic process"/>
    <property type="evidence" value="ECO:0007669"/>
    <property type="project" value="UniProtKB-KW"/>
</dbReference>
<keyword evidence="15 19" id="KW-0342">GTP-binding</keyword>
<keyword evidence="10" id="KW-0169">Cobalamin biosynthesis</keyword>
<evidence type="ECO:0000256" key="2">
    <source>
        <dbReference type="ARBA" id="ARBA00000711"/>
    </source>
</evidence>
<dbReference type="RefSeq" id="WP_109624763.1">
    <property type="nucleotide sequence ID" value="NZ_JANKBI010000001.1"/>
</dbReference>
<keyword evidence="14" id="KW-0067">ATP-binding</keyword>
<evidence type="ECO:0000256" key="4">
    <source>
        <dbReference type="ARBA" id="ARBA00003889"/>
    </source>
</evidence>
<comment type="pathway">
    <text evidence="5">Cofactor biosynthesis; adenosylcobalamin biosynthesis; adenosylcobalamin from cob(II)yrinate a,c-diamide: step 6/7.</text>
</comment>
<dbReference type="InterPro" id="IPR003203">
    <property type="entry name" value="CobU/CobP"/>
</dbReference>
<comment type="catalytic activity">
    <reaction evidence="2">
        <text>adenosylcob(III)inamide phosphate + GTP + H(+) = adenosylcob(III)inamide-GDP + diphosphate</text>
        <dbReference type="Rhea" id="RHEA:22712"/>
        <dbReference type="ChEBI" id="CHEBI:15378"/>
        <dbReference type="ChEBI" id="CHEBI:33019"/>
        <dbReference type="ChEBI" id="CHEBI:37565"/>
        <dbReference type="ChEBI" id="CHEBI:58502"/>
        <dbReference type="ChEBI" id="CHEBI:60487"/>
        <dbReference type="EC" id="2.7.7.62"/>
    </reaction>
</comment>
<evidence type="ECO:0000256" key="11">
    <source>
        <dbReference type="ARBA" id="ARBA00022679"/>
    </source>
</evidence>
<evidence type="ECO:0000256" key="15">
    <source>
        <dbReference type="ARBA" id="ARBA00023134"/>
    </source>
</evidence>
<evidence type="ECO:0000256" key="7">
    <source>
        <dbReference type="ARBA" id="ARBA00007490"/>
    </source>
</evidence>
<evidence type="ECO:0000313" key="21">
    <source>
        <dbReference type="Proteomes" id="UP000245412"/>
    </source>
</evidence>
<keyword evidence="21" id="KW-1185">Reference proteome</keyword>
<reference evidence="20 21" key="1">
    <citation type="submission" date="2018-05" db="EMBL/GenBank/DDBJ databases">
        <authorList>
            <person name="Goeker M."/>
            <person name="Huntemann M."/>
            <person name="Clum A."/>
            <person name="Pillay M."/>
            <person name="Palaniappan K."/>
            <person name="Varghese N."/>
            <person name="Mikhailova N."/>
            <person name="Stamatis D."/>
            <person name="Reddy T."/>
            <person name="Daum C."/>
            <person name="Shapiro N."/>
            <person name="Ivanova N."/>
            <person name="Kyrpides N."/>
            <person name="Woyke T."/>
        </authorList>
    </citation>
    <scope>NUCLEOTIDE SEQUENCE [LARGE SCALE GENOMIC DNA]</scope>
    <source>
        <strain evidence="20 21">DSM 26524</strain>
    </source>
</reference>
<dbReference type="PANTHER" id="PTHR34848">
    <property type="match status" value="1"/>
</dbReference>
<dbReference type="Pfam" id="PF02283">
    <property type="entry name" value="CobU"/>
    <property type="match status" value="1"/>
</dbReference>
<dbReference type="EMBL" id="QGGY01000001">
    <property type="protein sequence ID" value="PWJ79377.1"/>
    <property type="molecule type" value="Genomic_DNA"/>
</dbReference>
<dbReference type="PIRSF" id="PIRSF006135">
    <property type="entry name" value="CobU"/>
    <property type="match status" value="1"/>
</dbReference>
<proteinExistence type="inferred from homology"/>
<dbReference type="GO" id="GO:0008820">
    <property type="term" value="F:cobinamide phosphate guanylyltransferase activity"/>
    <property type="evidence" value="ECO:0007669"/>
    <property type="project" value="UniProtKB-EC"/>
</dbReference>
<feature type="binding site" evidence="19">
    <location>
        <position position="62"/>
    </location>
    <ligand>
        <name>GTP</name>
        <dbReference type="ChEBI" id="CHEBI:37565"/>
    </ligand>
</feature>
<evidence type="ECO:0000256" key="3">
    <source>
        <dbReference type="ARBA" id="ARBA00001522"/>
    </source>
</evidence>
<keyword evidence="11" id="KW-0808">Transferase</keyword>
<dbReference type="SUPFAM" id="SSF52540">
    <property type="entry name" value="P-loop containing nucleoside triphosphate hydrolases"/>
    <property type="match status" value="1"/>
</dbReference>
<evidence type="ECO:0000256" key="16">
    <source>
        <dbReference type="ARBA" id="ARBA00029570"/>
    </source>
</evidence>
<sequence>MFYVVTGGSGSGKSAYAENLVLSLGEGRRIYIATMMSFDEESTKRIARHRKMREGKQFETVECYTGLDSVRLKKDDIVLLECMSNLAANEMYAQGGAGEKTEEAVMAGIRRLLQDVRHLVVVTNEIFSDGMAYDESTVEYMGHLGNINQQMARLADGVTEVVYGIPVCMKGGKKNEASA</sequence>
<dbReference type="EC" id="2.7.7.62" evidence="9"/>
<evidence type="ECO:0000256" key="17">
    <source>
        <dbReference type="ARBA" id="ARBA00030571"/>
    </source>
</evidence>
<dbReference type="CDD" id="cd00544">
    <property type="entry name" value="CobU"/>
    <property type="match status" value="1"/>
</dbReference>
<dbReference type="AlphaFoldDB" id="A0AB73TAU5"/>
<evidence type="ECO:0000256" key="5">
    <source>
        <dbReference type="ARBA" id="ARBA00004692"/>
    </source>
</evidence>
<keyword evidence="20" id="KW-0548">Nucleotidyltransferase</keyword>
<evidence type="ECO:0000313" key="20">
    <source>
        <dbReference type="EMBL" id="PWJ79377.1"/>
    </source>
</evidence>
<comment type="caution">
    <text evidence="20">The sequence shown here is derived from an EMBL/GenBank/DDBJ whole genome shotgun (WGS) entry which is preliminary data.</text>
</comment>
<feature type="binding site" evidence="19">
    <location>
        <begin position="7"/>
        <end position="14"/>
    </location>
    <ligand>
        <name>GTP</name>
        <dbReference type="ChEBI" id="CHEBI:37565"/>
    </ligand>
</feature>
<evidence type="ECO:0000256" key="18">
    <source>
        <dbReference type="PIRSR" id="PIRSR006135-1"/>
    </source>
</evidence>
<dbReference type="InterPro" id="IPR027417">
    <property type="entry name" value="P-loop_NTPase"/>
</dbReference>
<evidence type="ECO:0000256" key="9">
    <source>
        <dbReference type="ARBA" id="ARBA00012523"/>
    </source>
</evidence>
<gene>
    <name evidence="20" type="ORF">C7383_101758</name>
</gene>
<feature type="binding site" evidence="19">
    <location>
        <begin position="50"/>
        <end position="53"/>
    </location>
    <ligand>
        <name>GTP</name>
        <dbReference type="ChEBI" id="CHEBI:37565"/>
    </ligand>
</feature>
<comment type="catalytic activity">
    <reaction evidence="1">
        <text>adenosylcob(III)inamide + ATP = adenosylcob(III)inamide phosphate + ADP + H(+)</text>
        <dbReference type="Rhea" id="RHEA:15769"/>
        <dbReference type="ChEBI" id="CHEBI:2480"/>
        <dbReference type="ChEBI" id="CHEBI:15378"/>
        <dbReference type="ChEBI" id="CHEBI:30616"/>
        <dbReference type="ChEBI" id="CHEBI:58502"/>
        <dbReference type="ChEBI" id="CHEBI:456216"/>
        <dbReference type="EC" id="2.7.1.156"/>
    </reaction>
</comment>
<keyword evidence="13 20" id="KW-0418">Kinase</keyword>
<evidence type="ECO:0000256" key="10">
    <source>
        <dbReference type="ARBA" id="ARBA00022573"/>
    </source>
</evidence>
<accession>A0AB73TAU5</accession>
<evidence type="ECO:0000256" key="19">
    <source>
        <dbReference type="PIRSR" id="PIRSR006135-2"/>
    </source>
</evidence>
<comment type="similarity">
    <text evidence="7">Belongs to the CobU/CobP family.</text>
</comment>
<feature type="binding site" evidence="19">
    <location>
        <position position="81"/>
    </location>
    <ligand>
        <name>GTP</name>
        <dbReference type="ChEBI" id="CHEBI:37565"/>
    </ligand>
</feature>